<evidence type="ECO:0000256" key="7">
    <source>
        <dbReference type="ARBA" id="ARBA00022801"/>
    </source>
</evidence>
<evidence type="ECO:0000313" key="20">
    <source>
        <dbReference type="RefSeq" id="XP_035697904.1"/>
    </source>
</evidence>
<evidence type="ECO:0000256" key="1">
    <source>
        <dbReference type="ARBA" id="ARBA00001936"/>
    </source>
</evidence>
<dbReference type="Proteomes" id="UP000001554">
    <property type="component" value="Chromosome 14"/>
</dbReference>
<evidence type="ECO:0000256" key="9">
    <source>
        <dbReference type="ARBA" id="ARBA00022912"/>
    </source>
</evidence>
<evidence type="ECO:0000256" key="11">
    <source>
        <dbReference type="ARBA" id="ARBA00023211"/>
    </source>
</evidence>
<feature type="region of interest" description="Disordered" evidence="17">
    <location>
        <begin position="48"/>
        <end position="74"/>
    </location>
</feature>
<evidence type="ECO:0000256" key="12">
    <source>
        <dbReference type="ARBA" id="ARBA00047761"/>
    </source>
</evidence>
<keyword evidence="19" id="KW-1185">Reference proteome</keyword>
<feature type="compositionally biased region" description="Basic and acidic residues" evidence="17">
    <location>
        <begin position="60"/>
        <end position="74"/>
    </location>
</feature>
<evidence type="ECO:0000256" key="17">
    <source>
        <dbReference type="SAM" id="MobiDB-lite"/>
    </source>
</evidence>
<dbReference type="FunFam" id="3.60.40.10:FF:000018">
    <property type="entry name" value="Integrin-linked kinase-associated serine/threonine phosphatase 2C"/>
    <property type="match status" value="1"/>
</dbReference>
<protein>
    <recommendedName>
        <fullName evidence="15">Integrin-linked kinase-associated serine/threonine phosphatase 2C</fullName>
        <ecNumber evidence="4">3.1.3.16</ecNumber>
    </recommendedName>
</protein>
<evidence type="ECO:0000256" key="10">
    <source>
        <dbReference type="ARBA" id="ARBA00022990"/>
    </source>
</evidence>
<dbReference type="RefSeq" id="XP_035697904.1">
    <property type="nucleotide sequence ID" value="XM_035842011.1"/>
</dbReference>
<reference evidence="20" key="2">
    <citation type="submission" date="2025-08" db="UniProtKB">
        <authorList>
            <consortium name="RefSeq"/>
        </authorList>
    </citation>
    <scope>IDENTIFICATION</scope>
    <source>
        <strain evidence="20">S238N-H82</strain>
        <tissue evidence="20">Testes</tissue>
    </source>
</reference>
<dbReference type="Gene3D" id="3.60.40.10">
    <property type="entry name" value="PPM-type phosphatase domain"/>
    <property type="match status" value="1"/>
</dbReference>
<keyword evidence="7 16" id="KW-0378">Hydrolase</keyword>
<dbReference type="SMART" id="SM00332">
    <property type="entry name" value="PP2Cc"/>
    <property type="match status" value="1"/>
</dbReference>
<evidence type="ECO:0000256" key="15">
    <source>
        <dbReference type="ARBA" id="ARBA00072449"/>
    </source>
</evidence>
<sequence>MDLFGDLPEPNADNKETEVQEKPETSISEKKVKDSLFDDLPAESAPTCAAEVAKVSNGSKVDDPEARGQKRKAEEDACQAQKIAAKGLSSLVGYAAGRKGERQEMQDAHVIINDFTQQFSCLSPKISRLAYYGVYDGHGGKRASLFTADVLHKNIADKFPKGDVLNMEKEIKKCLIEAFKKTDEEFLKEASQHKPVWKDGTTAVSILVVDDVMYIANLGDSKAILCRRKEDGSLTGVPLTKDHSPVQYEERQRIQKAGGSVREGRVLGVLEVSRSIGDGQYKRCGVINTPDIKRCQLIFREVFLLLACDGLWKAFSVAEAIQYVSEVLQDESISATEFHSAEEVRFDTACGKLASEAVLRGSSDNVTVLLVSVKKS</sequence>
<comment type="catalytic activity">
    <reaction evidence="12">
        <text>O-phospho-L-seryl-[protein] + H2O = L-seryl-[protein] + phosphate</text>
        <dbReference type="Rhea" id="RHEA:20629"/>
        <dbReference type="Rhea" id="RHEA-COMP:9863"/>
        <dbReference type="Rhea" id="RHEA-COMP:11604"/>
        <dbReference type="ChEBI" id="CHEBI:15377"/>
        <dbReference type="ChEBI" id="CHEBI:29999"/>
        <dbReference type="ChEBI" id="CHEBI:43474"/>
        <dbReference type="ChEBI" id="CHEBI:83421"/>
        <dbReference type="EC" id="3.1.3.16"/>
    </reaction>
</comment>
<comment type="similarity">
    <text evidence="16">Belongs to the PP2C family.</text>
</comment>
<dbReference type="PANTHER" id="PTHR47992">
    <property type="entry name" value="PROTEIN PHOSPHATASE"/>
    <property type="match status" value="1"/>
</dbReference>
<evidence type="ECO:0000259" key="18">
    <source>
        <dbReference type="PROSITE" id="PS51746"/>
    </source>
</evidence>
<evidence type="ECO:0000256" key="13">
    <source>
        <dbReference type="ARBA" id="ARBA00048336"/>
    </source>
</evidence>
<keyword evidence="5" id="KW-0963">Cytoplasm</keyword>
<comment type="subcellular location">
    <subcellularLocation>
        <location evidence="3">Cytoplasm</location>
    </subcellularLocation>
</comment>
<evidence type="ECO:0000256" key="5">
    <source>
        <dbReference type="ARBA" id="ARBA00022490"/>
    </source>
</evidence>
<evidence type="ECO:0000256" key="6">
    <source>
        <dbReference type="ARBA" id="ARBA00022723"/>
    </source>
</evidence>
<keyword evidence="9 16" id="KW-0904">Protein phosphatase</keyword>
<dbReference type="GO" id="GO:0046872">
    <property type="term" value="F:metal ion binding"/>
    <property type="evidence" value="ECO:0007669"/>
    <property type="project" value="UniProtKB-KW"/>
</dbReference>
<dbReference type="InterPro" id="IPR036457">
    <property type="entry name" value="PPM-type-like_dom_sf"/>
</dbReference>
<keyword evidence="11" id="KW-0464">Manganese</keyword>
<organism evidence="19 20">
    <name type="scientific">Branchiostoma floridae</name>
    <name type="common">Florida lancelet</name>
    <name type="synonym">Amphioxus</name>
    <dbReference type="NCBI Taxonomy" id="7739"/>
    <lineage>
        <taxon>Eukaryota</taxon>
        <taxon>Metazoa</taxon>
        <taxon>Chordata</taxon>
        <taxon>Cephalochordata</taxon>
        <taxon>Leptocardii</taxon>
        <taxon>Amphioxiformes</taxon>
        <taxon>Branchiostomatidae</taxon>
        <taxon>Branchiostoma</taxon>
    </lineage>
</organism>
<evidence type="ECO:0000256" key="4">
    <source>
        <dbReference type="ARBA" id="ARBA00013081"/>
    </source>
</evidence>
<dbReference type="GO" id="GO:0005737">
    <property type="term" value="C:cytoplasm"/>
    <property type="evidence" value="ECO:0007669"/>
    <property type="project" value="UniProtKB-SubCell"/>
</dbReference>
<dbReference type="AlphaFoldDB" id="A0A9J7MDA9"/>
<dbReference type="InterPro" id="IPR000222">
    <property type="entry name" value="PP2C_BS"/>
</dbReference>
<dbReference type="EC" id="3.1.3.16" evidence="4"/>
<dbReference type="PROSITE" id="PS01032">
    <property type="entry name" value="PPM_1"/>
    <property type="match status" value="1"/>
</dbReference>
<keyword evidence="6" id="KW-0479">Metal-binding</keyword>
<feature type="compositionally biased region" description="Basic and acidic residues" evidence="17">
    <location>
        <begin position="12"/>
        <end position="35"/>
    </location>
</feature>
<dbReference type="OrthoDB" id="10264738at2759"/>
<dbReference type="CDD" id="cd00143">
    <property type="entry name" value="PP2Cc"/>
    <property type="match status" value="1"/>
</dbReference>
<accession>A0A9J7MDA9</accession>
<evidence type="ECO:0000256" key="2">
    <source>
        <dbReference type="ARBA" id="ARBA00001946"/>
    </source>
</evidence>
<dbReference type="KEGG" id="bfo:118430977"/>
<evidence type="ECO:0000256" key="8">
    <source>
        <dbReference type="ARBA" id="ARBA00022842"/>
    </source>
</evidence>
<keyword evidence="8" id="KW-0460">Magnesium</keyword>
<name>A0A9J7MDA9_BRAFL</name>
<evidence type="ECO:0000256" key="14">
    <source>
        <dbReference type="ARBA" id="ARBA00055237"/>
    </source>
</evidence>
<dbReference type="PROSITE" id="PS51746">
    <property type="entry name" value="PPM_2"/>
    <property type="match status" value="1"/>
</dbReference>
<keyword evidence="10" id="KW-0007">Acetylation</keyword>
<feature type="domain" description="PPM-type phosphatase" evidence="18">
    <location>
        <begin position="91"/>
        <end position="373"/>
    </location>
</feature>
<dbReference type="GO" id="GO:0004722">
    <property type="term" value="F:protein serine/threonine phosphatase activity"/>
    <property type="evidence" value="ECO:0000318"/>
    <property type="project" value="GO_Central"/>
</dbReference>
<dbReference type="InterPro" id="IPR015655">
    <property type="entry name" value="PP2C"/>
</dbReference>
<dbReference type="Pfam" id="PF00481">
    <property type="entry name" value="PP2C"/>
    <property type="match status" value="1"/>
</dbReference>
<reference evidence="19" key="1">
    <citation type="journal article" date="2020" name="Nat. Ecol. Evol.">
        <title>Deeply conserved synteny resolves early events in vertebrate evolution.</title>
        <authorList>
            <person name="Simakov O."/>
            <person name="Marletaz F."/>
            <person name="Yue J.X."/>
            <person name="O'Connell B."/>
            <person name="Jenkins J."/>
            <person name="Brandt A."/>
            <person name="Calef R."/>
            <person name="Tung C.H."/>
            <person name="Huang T.K."/>
            <person name="Schmutz J."/>
            <person name="Satoh N."/>
            <person name="Yu J.K."/>
            <person name="Putnam N.H."/>
            <person name="Green R.E."/>
            <person name="Rokhsar D.S."/>
        </authorList>
    </citation>
    <scope>NUCLEOTIDE SEQUENCE [LARGE SCALE GENOMIC DNA]</scope>
    <source>
        <strain evidence="19">S238N-H82</strain>
    </source>
</reference>
<dbReference type="GeneID" id="118430977"/>
<comment type="cofactor">
    <cofactor evidence="1">
        <name>Mn(2+)</name>
        <dbReference type="ChEBI" id="CHEBI:29035"/>
    </cofactor>
</comment>
<gene>
    <name evidence="20" type="primary">LOC118430977</name>
</gene>
<evidence type="ECO:0000256" key="16">
    <source>
        <dbReference type="RuleBase" id="RU003465"/>
    </source>
</evidence>
<dbReference type="InterPro" id="IPR001932">
    <property type="entry name" value="PPM-type_phosphatase-like_dom"/>
</dbReference>
<comment type="catalytic activity">
    <reaction evidence="13">
        <text>O-phospho-L-threonyl-[protein] + H2O = L-threonyl-[protein] + phosphate</text>
        <dbReference type="Rhea" id="RHEA:47004"/>
        <dbReference type="Rhea" id="RHEA-COMP:11060"/>
        <dbReference type="Rhea" id="RHEA-COMP:11605"/>
        <dbReference type="ChEBI" id="CHEBI:15377"/>
        <dbReference type="ChEBI" id="CHEBI:30013"/>
        <dbReference type="ChEBI" id="CHEBI:43474"/>
        <dbReference type="ChEBI" id="CHEBI:61977"/>
        <dbReference type="EC" id="3.1.3.16"/>
    </reaction>
</comment>
<evidence type="ECO:0000313" key="19">
    <source>
        <dbReference type="Proteomes" id="UP000001554"/>
    </source>
</evidence>
<proteinExistence type="inferred from homology"/>
<evidence type="ECO:0000256" key="3">
    <source>
        <dbReference type="ARBA" id="ARBA00004496"/>
    </source>
</evidence>
<comment type="function">
    <text evidence="14">Protein phosphatase that may play a role in regulation of cell cycle progression via dephosphorylation of its substrates whose appropriate phosphorylation states might be crucial for cell proliferation. Selectively associates with integrin linked kinase (ILK), to modulate cell adhesion and growth factor signaling. Inhibits the ILK-GSK3B signaling axis and may play an important role in inhibiting oncogenic transformation.</text>
</comment>
<dbReference type="SUPFAM" id="SSF81606">
    <property type="entry name" value="PP2C-like"/>
    <property type="match status" value="1"/>
</dbReference>
<comment type="cofactor">
    <cofactor evidence="2">
        <name>Mg(2+)</name>
        <dbReference type="ChEBI" id="CHEBI:18420"/>
    </cofactor>
</comment>
<feature type="region of interest" description="Disordered" evidence="17">
    <location>
        <begin position="1"/>
        <end position="35"/>
    </location>
</feature>
<dbReference type="GO" id="GO:0007165">
    <property type="term" value="P:signal transduction"/>
    <property type="evidence" value="ECO:0000318"/>
    <property type="project" value="GO_Central"/>
</dbReference>
<dbReference type="OMA" id="NFSCFCL"/>